<keyword evidence="1" id="KW-1133">Transmembrane helix</keyword>
<dbReference type="Proteomes" id="UP000095283">
    <property type="component" value="Unplaced"/>
</dbReference>
<dbReference type="AlphaFoldDB" id="A0A1I7WFZ0"/>
<evidence type="ECO:0000256" key="1">
    <source>
        <dbReference type="SAM" id="Phobius"/>
    </source>
</evidence>
<keyword evidence="2" id="KW-1185">Reference proteome</keyword>
<reference evidence="3" key="1">
    <citation type="submission" date="2016-11" db="UniProtKB">
        <authorList>
            <consortium name="WormBaseParasite"/>
        </authorList>
    </citation>
    <scope>IDENTIFICATION</scope>
</reference>
<evidence type="ECO:0000313" key="2">
    <source>
        <dbReference type="Proteomes" id="UP000095283"/>
    </source>
</evidence>
<accession>A0A1I7WFZ0</accession>
<sequence>MHGSMKGITPHYIRRATRSLLEDQRRHREKGNLHFIQFVALFFFFTVYFLCLIYILFFLVPLKSSSLTNKTLPGSFYSVHAVRGSSLHFEWLLILILLKTYSLLSFELGNVPIRALFAFY</sequence>
<feature type="transmembrane region" description="Helical" evidence="1">
    <location>
        <begin position="35"/>
        <end position="60"/>
    </location>
</feature>
<dbReference type="WBParaSite" id="Hba_03899">
    <property type="protein sequence ID" value="Hba_03899"/>
    <property type="gene ID" value="Hba_03899"/>
</dbReference>
<protein>
    <submittedName>
        <fullName evidence="3">Uncharacterized protein</fullName>
    </submittedName>
</protein>
<keyword evidence="1" id="KW-0812">Transmembrane</keyword>
<name>A0A1I7WFZ0_HETBA</name>
<organism evidence="2 3">
    <name type="scientific">Heterorhabditis bacteriophora</name>
    <name type="common">Entomopathogenic nematode worm</name>
    <dbReference type="NCBI Taxonomy" id="37862"/>
    <lineage>
        <taxon>Eukaryota</taxon>
        <taxon>Metazoa</taxon>
        <taxon>Ecdysozoa</taxon>
        <taxon>Nematoda</taxon>
        <taxon>Chromadorea</taxon>
        <taxon>Rhabditida</taxon>
        <taxon>Rhabditina</taxon>
        <taxon>Rhabditomorpha</taxon>
        <taxon>Strongyloidea</taxon>
        <taxon>Heterorhabditidae</taxon>
        <taxon>Heterorhabditis</taxon>
    </lineage>
</organism>
<keyword evidence="1" id="KW-0472">Membrane</keyword>
<proteinExistence type="predicted"/>
<evidence type="ECO:0000313" key="3">
    <source>
        <dbReference type="WBParaSite" id="Hba_03899"/>
    </source>
</evidence>